<gene>
    <name evidence="4" type="ORF">MKW94_005894</name>
</gene>
<evidence type="ECO:0000256" key="1">
    <source>
        <dbReference type="ARBA" id="ARBA00022884"/>
    </source>
</evidence>
<dbReference type="Proteomes" id="UP001177140">
    <property type="component" value="Unassembled WGS sequence"/>
</dbReference>
<dbReference type="SUPFAM" id="SSF54211">
    <property type="entry name" value="Ribosomal protein S5 domain 2-like"/>
    <property type="match status" value="2"/>
</dbReference>
<evidence type="ECO:0000259" key="3">
    <source>
        <dbReference type="Pfam" id="PF03725"/>
    </source>
</evidence>
<keyword evidence="1" id="KW-0694">RNA-binding</keyword>
<reference evidence="4" key="1">
    <citation type="submission" date="2022-03" db="EMBL/GenBank/DDBJ databases">
        <title>A functionally conserved STORR gene fusion in Papaver species that diverged 16.8 million years ago.</title>
        <authorList>
            <person name="Catania T."/>
        </authorList>
    </citation>
    <scope>NUCLEOTIDE SEQUENCE</scope>
    <source>
        <strain evidence="4">S-191538</strain>
    </source>
</reference>
<evidence type="ECO:0000259" key="2">
    <source>
        <dbReference type="Pfam" id="PF01138"/>
    </source>
</evidence>
<dbReference type="InterPro" id="IPR036456">
    <property type="entry name" value="PNPase_PH_RNA-bd_sf"/>
</dbReference>
<dbReference type="GO" id="GO:0000965">
    <property type="term" value="P:mitochondrial RNA 3'-end processing"/>
    <property type="evidence" value="ECO:0007669"/>
    <property type="project" value="TreeGrafter"/>
</dbReference>
<evidence type="ECO:0000313" key="4">
    <source>
        <dbReference type="EMBL" id="MCL7027249.1"/>
    </source>
</evidence>
<dbReference type="GO" id="GO:0004654">
    <property type="term" value="F:polyribonucleotide nucleotidyltransferase activity"/>
    <property type="evidence" value="ECO:0007669"/>
    <property type="project" value="InterPro"/>
</dbReference>
<feature type="domain" description="Exoribonuclease phosphorolytic" evidence="3">
    <location>
        <begin position="113"/>
        <end position="176"/>
    </location>
</feature>
<dbReference type="PANTHER" id="PTHR11252">
    <property type="entry name" value="POLYRIBONUCLEOTIDE NUCLEOTIDYLTRANSFERASE"/>
    <property type="match status" value="1"/>
</dbReference>
<dbReference type="GO" id="GO:0009570">
    <property type="term" value="C:chloroplast stroma"/>
    <property type="evidence" value="ECO:0007669"/>
    <property type="project" value="TreeGrafter"/>
</dbReference>
<dbReference type="GO" id="GO:0005829">
    <property type="term" value="C:cytosol"/>
    <property type="evidence" value="ECO:0007669"/>
    <property type="project" value="TreeGrafter"/>
</dbReference>
<dbReference type="GO" id="GO:0003723">
    <property type="term" value="F:RNA binding"/>
    <property type="evidence" value="ECO:0007669"/>
    <property type="project" value="UniProtKB-KW"/>
</dbReference>
<dbReference type="InterPro" id="IPR012162">
    <property type="entry name" value="PNPase"/>
</dbReference>
<dbReference type="PANTHER" id="PTHR11252:SF16">
    <property type="entry name" value="POLYRIBONUCLEOTIDE NUCLEOTIDYLTRANSFERASE 2, MITOCHONDRIAL"/>
    <property type="match status" value="1"/>
</dbReference>
<dbReference type="Pfam" id="PF03725">
    <property type="entry name" value="RNase_PH_C"/>
    <property type="match status" value="1"/>
</dbReference>
<organism evidence="4 5">
    <name type="scientific">Papaver nudicaule</name>
    <name type="common">Iceland poppy</name>
    <dbReference type="NCBI Taxonomy" id="74823"/>
    <lineage>
        <taxon>Eukaryota</taxon>
        <taxon>Viridiplantae</taxon>
        <taxon>Streptophyta</taxon>
        <taxon>Embryophyta</taxon>
        <taxon>Tracheophyta</taxon>
        <taxon>Spermatophyta</taxon>
        <taxon>Magnoliopsida</taxon>
        <taxon>Ranunculales</taxon>
        <taxon>Papaveraceae</taxon>
        <taxon>Papaveroideae</taxon>
        <taxon>Papaver</taxon>
    </lineage>
</organism>
<dbReference type="SUPFAM" id="SSF46915">
    <property type="entry name" value="Polynucleotide phosphorylase/guanosine pentaphosphate synthase (PNPase/GPSI), domain 3"/>
    <property type="match status" value="1"/>
</dbReference>
<accession>A0AA41RV83</accession>
<proteinExistence type="predicted"/>
<dbReference type="InterPro" id="IPR036345">
    <property type="entry name" value="ExoRNase_PH_dom2_sf"/>
</dbReference>
<dbReference type="SUPFAM" id="SSF55666">
    <property type="entry name" value="Ribonuclease PH domain 2-like"/>
    <property type="match status" value="2"/>
</dbReference>
<dbReference type="AlphaFoldDB" id="A0AA41RV83"/>
<comment type="caution">
    <text evidence="4">The sequence shown here is derived from an EMBL/GenBank/DDBJ whole genome shotgun (WGS) entry which is preliminary data.</text>
</comment>
<dbReference type="Gene3D" id="3.30.230.70">
    <property type="entry name" value="GHMP Kinase, N-terminal domain"/>
    <property type="match status" value="3"/>
</dbReference>
<protein>
    <submittedName>
        <fullName evidence="4">Uncharacterized protein</fullName>
    </submittedName>
</protein>
<dbReference type="GO" id="GO:0000175">
    <property type="term" value="F:3'-5'-RNA exonuclease activity"/>
    <property type="evidence" value="ECO:0007669"/>
    <property type="project" value="TreeGrafter"/>
</dbReference>
<dbReference type="InterPro" id="IPR027408">
    <property type="entry name" value="PNPase/RNase_PH_dom_sf"/>
</dbReference>
<dbReference type="GO" id="GO:0005739">
    <property type="term" value="C:mitochondrion"/>
    <property type="evidence" value="ECO:0007669"/>
    <property type="project" value="TreeGrafter"/>
</dbReference>
<dbReference type="InterPro" id="IPR015847">
    <property type="entry name" value="ExoRNase_PH_dom2"/>
</dbReference>
<name>A0AA41RV83_PAPNU</name>
<keyword evidence="5" id="KW-1185">Reference proteome</keyword>
<dbReference type="InterPro" id="IPR020568">
    <property type="entry name" value="Ribosomal_Su5_D2-typ_SF"/>
</dbReference>
<dbReference type="GO" id="GO:0000958">
    <property type="term" value="P:mitochondrial mRNA catabolic process"/>
    <property type="evidence" value="ECO:0007669"/>
    <property type="project" value="TreeGrafter"/>
</dbReference>
<dbReference type="Pfam" id="PF01138">
    <property type="entry name" value="RNase_PH"/>
    <property type="match status" value="1"/>
</dbReference>
<feature type="domain" description="Exoribonuclease phosphorolytic" evidence="2">
    <location>
        <begin position="356"/>
        <end position="419"/>
    </location>
</feature>
<dbReference type="EMBL" id="JAJJMA010066136">
    <property type="protein sequence ID" value="MCL7027249.1"/>
    <property type="molecule type" value="Genomic_DNA"/>
</dbReference>
<evidence type="ECO:0000313" key="5">
    <source>
        <dbReference type="Proteomes" id="UP001177140"/>
    </source>
</evidence>
<dbReference type="InterPro" id="IPR001247">
    <property type="entry name" value="ExoRNase_PH_dom1"/>
</dbReference>
<sequence>MLRITSEEQISKVLSTVSLLNPCGTINPGSFPRVIVDYQGQQHPCQDAFGVRRGRGGSRIIRTPIRPLFPPGFIHDVQVMARVLRCSEQQDVDVIAANATSAALMLSDIPWAGPIGVVRIGRIQGEFVVNPVMYELPCCDIDLIYACTLDKTLMVDVQAREVEEEDLEAALKLAHQEAVKCIKPQIELAKQAGTRKKDYKLSMMMFKKSTVQRIESLAEASFEDALFPAAHEKSKGVDYLAKVTADAKRVLEVEECDEEQIKLLQPHILDKLRRKIFYRWNVENGIRLDGRRSDEVRRVKMSAGLHEKDEAEPQAGFVDSEHLHFFDRSYRRQSTTNYPRYLYKTRPFRVDGDWKKWSHNSCEAENGSFIENALVALLPKEDFFPYVVRLNSQIVCHDGSASTASVCGGSIALMDAGVPQRGHVAGVSMGLVREVHFGNTEYQILTDLSSLEEQLGDMSFKVAGSWKRITALQLDLNVAGVPLEVICKCLGPASKARLQILNRMEKAISVPRYCVSNDWYWPYLVIAKYFLPVESFKRLINPGPGRYAEKKCFQRDTGARIIASTEDGGIITVVAMNKTSHMKVLREVETMDGIEIEVDYSRYYYDFDAGRQFMRYHQKET</sequence>